<dbReference type="SUPFAM" id="SSF51197">
    <property type="entry name" value="Clavaminate synthase-like"/>
    <property type="match status" value="1"/>
</dbReference>
<dbReference type="GO" id="GO:0005506">
    <property type="term" value="F:iron ion binding"/>
    <property type="evidence" value="ECO:0007669"/>
    <property type="project" value="UniProtKB-ARBA"/>
</dbReference>
<gene>
    <name evidence="2" type="ORF">SE17_21410</name>
</gene>
<dbReference type="Gene3D" id="2.60.120.620">
    <property type="entry name" value="q2cbj1_9rhob like domain"/>
    <property type="match status" value="1"/>
</dbReference>
<dbReference type="EMBL" id="LJCR01000929">
    <property type="protein sequence ID" value="KPV51400.1"/>
    <property type="molecule type" value="Genomic_DNA"/>
</dbReference>
<organism evidence="2 3">
    <name type="scientific">Kouleothrix aurantiaca</name>
    <dbReference type="NCBI Taxonomy" id="186479"/>
    <lineage>
        <taxon>Bacteria</taxon>
        <taxon>Bacillati</taxon>
        <taxon>Chloroflexota</taxon>
        <taxon>Chloroflexia</taxon>
        <taxon>Chloroflexales</taxon>
        <taxon>Roseiflexineae</taxon>
        <taxon>Roseiflexaceae</taxon>
        <taxon>Kouleothrix</taxon>
    </lineage>
</organism>
<dbReference type="Proteomes" id="UP000050509">
    <property type="component" value="Unassembled WGS sequence"/>
</dbReference>
<feature type="region of interest" description="Disordered" evidence="1">
    <location>
        <begin position="266"/>
        <end position="303"/>
    </location>
</feature>
<keyword evidence="2" id="KW-0223">Dioxygenase</keyword>
<dbReference type="InterPro" id="IPR008775">
    <property type="entry name" value="Phytyl_CoA_dOase-like"/>
</dbReference>
<sequence length="303" mass="33523">MRLPLADAAARFYRDNGFLVVEDAFDADAIDALNREAAAICRGDRGAVRGLEPAAPAEADAEVLRRYLCIHFPHKISPAMHDVLAHPALVEVLTRIIGPNVKCMQSMLFIKASGKPGQAWHQDEFFIPTRDRSLTGGWIAMDDATVENGCLWVVPGSHRHGIIWPQQRHNDRRFDCTGEAMQFPYTDDDAVPVEVKRGSVVFFNGYLLHRSLPNYALGGFRRSLVNHYMSAESLLPWYGFAPEQAIATADYRDIVLVAGRDPYGWKGTEDRASAHVRPSGEGGCGSTKRNSAAMSADDDEDDH</sequence>
<keyword evidence="2" id="KW-0560">Oxidoreductase</keyword>
<dbReference type="GO" id="GO:0016706">
    <property type="term" value="F:2-oxoglutarate-dependent dioxygenase activity"/>
    <property type="evidence" value="ECO:0007669"/>
    <property type="project" value="UniProtKB-ARBA"/>
</dbReference>
<dbReference type="PATRIC" id="fig|186479.3.peg.10844"/>
<keyword evidence="3" id="KW-1185">Reference proteome</keyword>
<proteinExistence type="predicted"/>
<accession>A0A0P9FEI6</accession>
<evidence type="ECO:0000313" key="2">
    <source>
        <dbReference type="EMBL" id="KPV51400.1"/>
    </source>
</evidence>
<name>A0A0P9FEI6_9CHLR</name>
<protein>
    <submittedName>
        <fullName evidence="2">Phytanoyl-CoA dioxygenase</fullName>
    </submittedName>
</protein>
<dbReference type="PANTHER" id="PTHR20883:SF48">
    <property type="entry name" value="ECTOINE DIOXYGENASE"/>
    <property type="match status" value="1"/>
</dbReference>
<dbReference type="Pfam" id="PF05721">
    <property type="entry name" value="PhyH"/>
    <property type="match status" value="1"/>
</dbReference>
<comment type="caution">
    <text evidence="2">The sequence shown here is derived from an EMBL/GenBank/DDBJ whole genome shotgun (WGS) entry which is preliminary data.</text>
</comment>
<reference evidence="2 3" key="1">
    <citation type="submission" date="2015-09" db="EMBL/GenBank/DDBJ databases">
        <title>Draft genome sequence of Kouleothrix aurantiaca JCM 19913.</title>
        <authorList>
            <person name="Hemp J."/>
        </authorList>
    </citation>
    <scope>NUCLEOTIDE SEQUENCE [LARGE SCALE GENOMIC DNA]</scope>
    <source>
        <strain evidence="2 3">COM-B</strain>
    </source>
</reference>
<evidence type="ECO:0000313" key="3">
    <source>
        <dbReference type="Proteomes" id="UP000050509"/>
    </source>
</evidence>
<dbReference type="PANTHER" id="PTHR20883">
    <property type="entry name" value="PHYTANOYL-COA DIOXYGENASE DOMAIN CONTAINING 1"/>
    <property type="match status" value="1"/>
</dbReference>
<dbReference type="AlphaFoldDB" id="A0A0P9FEI6"/>
<evidence type="ECO:0000256" key="1">
    <source>
        <dbReference type="SAM" id="MobiDB-lite"/>
    </source>
</evidence>